<dbReference type="Gene3D" id="3.40.462.20">
    <property type="match status" value="1"/>
</dbReference>
<accession>A0A7S4B6W5</accession>
<keyword evidence="5" id="KW-0560">Oxidoreductase</keyword>
<proteinExistence type="inferred from homology"/>
<evidence type="ECO:0000256" key="6">
    <source>
        <dbReference type="SAM" id="MobiDB-lite"/>
    </source>
</evidence>
<name>A0A7S4B6W5_CHRCT</name>
<evidence type="ECO:0000256" key="1">
    <source>
        <dbReference type="ARBA" id="ARBA00001974"/>
    </source>
</evidence>
<dbReference type="PANTHER" id="PTHR42973">
    <property type="entry name" value="BINDING OXIDOREDUCTASE, PUTATIVE (AFU_ORTHOLOGUE AFUA_1G17690)-RELATED"/>
    <property type="match status" value="1"/>
</dbReference>
<dbReference type="InterPro" id="IPR036318">
    <property type="entry name" value="FAD-bd_PCMH-like_sf"/>
</dbReference>
<feature type="domain" description="FAD-binding PCMH-type" evidence="7">
    <location>
        <begin position="147"/>
        <end position="330"/>
    </location>
</feature>
<dbReference type="GO" id="GO:0016491">
    <property type="term" value="F:oxidoreductase activity"/>
    <property type="evidence" value="ECO:0007669"/>
    <property type="project" value="UniProtKB-KW"/>
</dbReference>
<reference evidence="8" key="1">
    <citation type="submission" date="2021-01" db="EMBL/GenBank/DDBJ databases">
        <authorList>
            <person name="Corre E."/>
            <person name="Pelletier E."/>
            <person name="Niang G."/>
            <person name="Scheremetjew M."/>
            <person name="Finn R."/>
            <person name="Kale V."/>
            <person name="Holt S."/>
            <person name="Cochrane G."/>
            <person name="Meng A."/>
            <person name="Brown T."/>
            <person name="Cohen L."/>
        </authorList>
    </citation>
    <scope>NUCLEOTIDE SEQUENCE</scope>
    <source>
        <strain evidence="8">CCMP645</strain>
    </source>
</reference>
<dbReference type="PROSITE" id="PS51387">
    <property type="entry name" value="FAD_PCMH"/>
    <property type="match status" value="1"/>
</dbReference>
<feature type="region of interest" description="Disordered" evidence="6">
    <location>
        <begin position="523"/>
        <end position="557"/>
    </location>
</feature>
<gene>
    <name evidence="8" type="ORF">PCAR00345_LOCUS8828</name>
</gene>
<dbReference type="Pfam" id="PF01565">
    <property type="entry name" value="FAD_binding_4"/>
    <property type="match status" value="1"/>
</dbReference>
<evidence type="ECO:0000256" key="3">
    <source>
        <dbReference type="ARBA" id="ARBA00022630"/>
    </source>
</evidence>
<evidence type="ECO:0000313" key="8">
    <source>
        <dbReference type="EMBL" id="CAE0756234.1"/>
    </source>
</evidence>
<dbReference type="InterPro" id="IPR016166">
    <property type="entry name" value="FAD-bd_PCMH"/>
</dbReference>
<feature type="compositionally biased region" description="Basic and acidic residues" evidence="6">
    <location>
        <begin position="524"/>
        <end position="548"/>
    </location>
</feature>
<protein>
    <recommendedName>
        <fullName evidence="7">FAD-binding PCMH-type domain-containing protein</fullName>
    </recommendedName>
</protein>
<dbReference type="EMBL" id="HBIZ01014415">
    <property type="protein sequence ID" value="CAE0756234.1"/>
    <property type="molecule type" value="Transcribed_RNA"/>
</dbReference>
<feature type="region of interest" description="Disordered" evidence="6">
    <location>
        <begin position="93"/>
        <end position="113"/>
    </location>
</feature>
<keyword evidence="4" id="KW-0274">FAD</keyword>
<organism evidence="8">
    <name type="scientific">Chrysotila carterae</name>
    <name type="common">Marine alga</name>
    <name type="synonym">Syracosphaera carterae</name>
    <dbReference type="NCBI Taxonomy" id="13221"/>
    <lineage>
        <taxon>Eukaryota</taxon>
        <taxon>Haptista</taxon>
        <taxon>Haptophyta</taxon>
        <taxon>Prymnesiophyceae</taxon>
        <taxon>Isochrysidales</taxon>
        <taxon>Isochrysidaceae</taxon>
        <taxon>Chrysotila</taxon>
    </lineage>
</organism>
<dbReference type="InterPro" id="IPR016169">
    <property type="entry name" value="FAD-bd_PCMH_sub2"/>
</dbReference>
<keyword evidence="3" id="KW-0285">Flavoprotein</keyword>
<evidence type="ECO:0000259" key="7">
    <source>
        <dbReference type="PROSITE" id="PS51387"/>
    </source>
</evidence>
<comment type="cofactor">
    <cofactor evidence="1">
        <name>FAD</name>
        <dbReference type="ChEBI" id="CHEBI:57692"/>
    </cofactor>
</comment>
<dbReference type="InterPro" id="IPR006094">
    <property type="entry name" value="Oxid_FAD_bind_N"/>
</dbReference>
<comment type="similarity">
    <text evidence="2">Belongs to the oxygen-dependent FAD-linked oxidoreductase family.</text>
</comment>
<dbReference type="InterPro" id="IPR050416">
    <property type="entry name" value="FAD-linked_Oxidoreductase"/>
</dbReference>
<dbReference type="GO" id="GO:0071949">
    <property type="term" value="F:FAD binding"/>
    <property type="evidence" value="ECO:0007669"/>
    <property type="project" value="InterPro"/>
</dbReference>
<evidence type="ECO:0000256" key="4">
    <source>
        <dbReference type="ARBA" id="ARBA00022827"/>
    </source>
</evidence>
<sequence>MSLLNVNASLPSQLLVYFLLPTLLLFYSIPMCLGAYLKLCQPGSKALFGAVFPSSTFKGTAQEATWQEVKCPKASVSCGSCAEPSRLSSKALTTAVSPKPIRTTPSRTSPKALQARMTPLDAANNLGVESAQKGRLTGDGLLFNNRIRFTPKRVLQPKTLEELRRIVVAHSPASRVQDGMKPDVVTVISGGHHYEGWSASGQTVIDVSMMKAIRFQSVSGKSLLTVEAGVLMREMWRFLDDNAEGRLFIPSTDCESVSVIGAALCGGLNPFQRSIGLICDHVESFTLVKPDGEVVRVDAQTEPELWWALRGAGSGHFGVVAAATFRVSVRPAEIWGISLRWADDEALAVIQKWGELIPTLDRRMLLQLDLQKGGAIQASGIFTGPKAELEALVSSWGLPSEAELELREHTMTTLWEQFTHNDDAPSRWANTGLLLSRAPSRSLSEELLGLVRQAPKRATVAVALVPGGGAIRDVPINGTAFRWRDYACSMQAIARWTGAEEDAAVLEWVGRVRSLMGVGASDGRAADAHAPADDSHHAHDAHDARQADAHAGQAHGSHVAPLALQPSRASDAARAVHRGIAAGGAIAAHGVRLYAGWAIGTLPLDEALNLTYGEHLPQLISLKARMDADQMFQWPQSIPPSQ</sequence>
<evidence type="ECO:0000256" key="2">
    <source>
        <dbReference type="ARBA" id="ARBA00005466"/>
    </source>
</evidence>
<evidence type="ECO:0000256" key="5">
    <source>
        <dbReference type="ARBA" id="ARBA00023002"/>
    </source>
</evidence>
<dbReference type="Gene3D" id="3.30.465.10">
    <property type="match status" value="1"/>
</dbReference>
<dbReference type="SUPFAM" id="SSF56176">
    <property type="entry name" value="FAD-binding/transporter-associated domain-like"/>
    <property type="match status" value="1"/>
</dbReference>
<dbReference type="AlphaFoldDB" id="A0A7S4B6W5"/>
<dbReference type="PANTHER" id="PTHR42973:SF39">
    <property type="entry name" value="FAD-BINDING PCMH-TYPE DOMAIN-CONTAINING PROTEIN"/>
    <property type="match status" value="1"/>
</dbReference>